<dbReference type="Pfam" id="PF01261">
    <property type="entry name" value="AP_endonuc_2"/>
    <property type="match status" value="1"/>
</dbReference>
<organism evidence="2 3">
    <name type="scientific">Cronobacter turicensis (strain DSM 18703 / CCUG 55852 / LMG 23827 / z3032)</name>
    <dbReference type="NCBI Taxonomy" id="693216"/>
    <lineage>
        <taxon>Bacteria</taxon>
        <taxon>Pseudomonadati</taxon>
        <taxon>Pseudomonadota</taxon>
        <taxon>Gammaproteobacteria</taxon>
        <taxon>Enterobacterales</taxon>
        <taxon>Enterobacteriaceae</taxon>
        <taxon>Cronobacter</taxon>
    </lineage>
</organism>
<protein>
    <recommendedName>
        <fullName evidence="1">Xylose isomerase-like TIM barrel domain-containing protein</fullName>
    </recommendedName>
</protein>
<dbReference type="SUPFAM" id="SSF51658">
    <property type="entry name" value="Xylose isomerase-like"/>
    <property type="match status" value="1"/>
</dbReference>
<dbReference type="PATRIC" id="fig|693216.3.peg.2676"/>
<dbReference type="InterPro" id="IPR013022">
    <property type="entry name" value="Xyl_isomerase-like_TIM-brl"/>
</dbReference>
<dbReference type="HOGENOM" id="CLU_035063_1_0_6"/>
<reference evidence="3" key="2">
    <citation type="journal article" date="2011" name="J. Bacteriol.">
        <title>Complete genome sequence of Cronobacter turicensis LMG 23827, a food-borne pathogen causing deaths in neonates.</title>
        <authorList>
            <person name="Stephan R."/>
            <person name="Lehner A."/>
            <person name="Tischler P."/>
            <person name="Rattei T."/>
        </authorList>
    </citation>
    <scope>NUCLEOTIDE SEQUENCE [LARGE SCALE GENOMIC DNA]</scope>
    <source>
        <strain evidence="3">DSM 18703 / CCUG 55852 / LMG 23827 / z3032</strain>
    </source>
</reference>
<feature type="domain" description="Xylose isomerase-like TIM barrel" evidence="1">
    <location>
        <begin position="38"/>
        <end position="280"/>
    </location>
</feature>
<dbReference type="InterPro" id="IPR050312">
    <property type="entry name" value="IolE/XylAMocC-like"/>
</dbReference>
<dbReference type="EMBL" id="FN543093">
    <property type="protein sequence ID" value="CBA32266.1"/>
    <property type="molecule type" value="Genomic_DNA"/>
</dbReference>
<evidence type="ECO:0000313" key="2">
    <source>
        <dbReference type="EMBL" id="CBA32266.1"/>
    </source>
</evidence>
<keyword evidence="3" id="KW-1185">Reference proteome</keyword>
<dbReference type="PANTHER" id="PTHR12110:SF21">
    <property type="entry name" value="XYLOSE ISOMERASE-LIKE TIM BARREL DOMAIN-CONTAINING PROTEIN"/>
    <property type="match status" value="1"/>
</dbReference>
<dbReference type="GO" id="GO:0016491">
    <property type="term" value="F:oxidoreductase activity"/>
    <property type="evidence" value="ECO:0007669"/>
    <property type="project" value="UniProtKB-KW"/>
</dbReference>
<evidence type="ECO:0000313" key="3">
    <source>
        <dbReference type="Proteomes" id="UP000002069"/>
    </source>
</evidence>
<dbReference type="AlphaFoldDB" id="C9XW55"/>
<dbReference type="KEGG" id="ctu:CTU_28300"/>
<dbReference type="InterPro" id="IPR036237">
    <property type="entry name" value="Xyl_isomerase-like_sf"/>
</dbReference>
<keyword evidence="2" id="KW-0560">Oxidoreductase</keyword>
<sequence length="296" mass="32785">MPSAPFTSTLKSLYRLKEDAVLRSIATLCVAGTLPEKLRAIAQAGFDGVEIFEPDFTEWGESPARLAALCRELGLTIFLWQPLRNGEGVPPQTWPQTRERAYRTFETMRETGCRCLLACSNLEANSSADPARQTEDLARLAEIAAEFDARVGYEALAWGRHVNRYTQAWERVSAVDHSSLGLVLDSFHVLARGDTLALDAIPPEKIFFTQFADAPRKNLPLEAWSRHFRAYPGEGSLPVVDFARTLMNSGYQGPWSLEVFSDAWQQVGAEESARAGLASLNWLAAQLEAPRPEGEA</sequence>
<dbReference type="PANTHER" id="PTHR12110">
    <property type="entry name" value="HYDROXYPYRUVATE ISOMERASE"/>
    <property type="match status" value="1"/>
</dbReference>
<reference evidence="2 3" key="1">
    <citation type="journal article" date="2010" name="J. Bacteriol.">
        <title>Complete Genome Sequence of Cronobacter turicensis LMG 23827, a foodborne pathogen causing deaths in neonates.</title>
        <authorList>
            <person name="Stephan R."/>
            <person name="Lehner A."/>
            <person name="Tischler P."/>
            <person name="Rattei T."/>
        </authorList>
    </citation>
    <scope>NUCLEOTIDE SEQUENCE [LARGE SCALE GENOMIC DNA]</scope>
    <source>
        <strain evidence="3">DSM 18703 / CCUG 55852 / LMG 23827 / z3032</strain>
    </source>
</reference>
<gene>
    <name evidence="2" type="ordered locus">Ctu_28300</name>
</gene>
<dbReference type="Proteomes" id="UP000002069">
    <property type="component" value="Chromosome"/>
</dbReference>
<dbReference type="Gene3D" id="3.20.20.150">
    <property type="entry name" value="Divalent-metal-dependent TIM barrel enzymes"/>
    <property type="match status" value="1"/>
</dbReference>
<accession>C9XW55</accession>
<proteinExistence type="predicted"/>
<evidence type="ECO:0000259" key="1">
    <source>
        <dbReference type="Pfam" id="PF01261"/>
    </source>
</evidence>
<name>C9XW55_CROTZ</name>